<evidence type="ECO:0000313" key="1">
    <source>
        <dbReference type="EMBL" id="PRM99512.1"/>
    </source>
</evidence>
<name>A0A2S9TL52_9BACT</name>
<accession>A0A2S9TL52</accession>
<protein>
    <submittedName>
        <fullName evidence="1">Uncharacterized protein</fullName>
    </submittedName>
</protein>
<dbReference type="Proteomes" id="UP000239151">
    <property type="component" value="Unassembled WGS sequence"/>
</dbReference>
<evidence type="ECO:0000313" key="2">
    <source>
        <dbReference type="Proteomes" id="UP000239151"/>
    </source>
</evidence>
<reference evidence="1 2" key="1">
    <citation type="submission" date="2017-09" db="EMBL/GenBank/DDBJ databases">
        <title>Reassesment of A. cryaerophilus.</title>
        <authorList>
            <person name="Perez-Cataluna A."/>
            <person name="Collado L."/>
            <person name="Salgado O."/>
            <person name="Lefinanco V."/>
            <person name="Figueras M.J."/>
        </authorList>
    </citation>
    <scope>NUCLEOTIDE SEQUENCE [LARGE SCALE GENOMIC DNA]</scope>
    <source>
        <strain evidence="1 2">LMG 9065</strain>
    </source>
</reference>
<gene>
    <name evidence="1" type="ORF">CJ670_00310</name>
</gene>
<dbReference type="EMBL" id="NXGI01000001">
    <property type="protein sequence ID" value="PRM99512.1"/>
    <property type="molecule type" value="Genomic_DNA"/>
</dbReference>
<sequence length="94" mass="11293">MKTIKEVTNNTAIIRFIEHNNKKFKLTYDNRNGTPLGFDYRFKAEILKDDTWNTIAGKNDIEFEQISYVSDKMKLIEDSKRFFKMMEEHISLMY</sequence>
<dbReference type="AlphaFoldDB" id="A0A2S9TL52"/>
<proteinExistence type="predicted"/>
<comment type="caution">
    <text evidence="1">The sequence shown here is derived from an EMBL/GenBank/DDBJ whole genome shotgun (WGS) entry which is preliminary data.</text>
</comment>
<organism evidence="1 2">
    <name type="scientific">Aliarcobacter cryaerophilus</name>
    <dbReference type="NCBI Taxonomy" id="28198"/>
    <lineage>
        <taxon>Bacteria</taxon>
        <taxon>Pseudomonadati</taxon>
        <taxon>Campylobacterota</taxon>
        <taxon>Epsilonproteobacteria</taxon>
        <taxon>Campylobacterales</taxon>
        <taxon>Arcobacteraceae</taxon>
        <taxon>Aliarcobacter</taxon>
    </lineage>
</organism>